<proteinExistence type="predicted"/>
<protein>
    <submittedName>
        <fullName evidence="1">Uncharacterized protein</fullName>
    </submittedName>
</protein>
<evidence type="ECO:0000313" key="1">
    <source>
        <dbReference type="EMBL" id="KIH57485.1"/>
    </source>
</evidence>
<evidence type="ECO:0000313" key="2">
    <source>
        <dbReference type="Proteomes" id="UP000054047"/>
    </source>
</evidence>
<sequence>MRCKLKCLKHQCHQPGTPCKIGYLMGTFFEVLRDDRKKIFLTSYLFAYDARVMEGSAQMLKVDEKHPPVNSVL</sequence>
<accession>A0A0C2G948</accession>
<dbReference type="Proteomes" id="UP000054047">
    <property type="component" value="Unassembled WGS sequence"/>
</dbReference>
<dbReference type="EMBL" id="KN734331">
    <property type="protein sequence ID" value="KIH57485.1"/>
    <property type="molecule type" value="Genomic_DNA"/>
</dbReference>
<organism evidence="1 2">
    <name type="scientific">Ancylostoma duodenale</name>
    <dbReference type="NCBI Taxonomy" id="51022"/>
    <lineage>
        <taxon>Eukaryota</taxon>
        <taxon>Metazoa</taxon>
        <taxon>Ecdysozoa</taxon>
        <taxon>Nematoda</taxon>
        <taxon>Chromadorea</taxon>
        <taxon>Rhabditida</taxon>
        <taxon>Rhabditina</taxon>
        <taxon>Rhabditomorpha</taxon>
        <taxon>Strongyloidea</taxon>
        <taxon>Ancylostomatidae</taxon>
        <taxon>Ancylostomatinae</taxon>
        <taxon>Ancylostoma</taxon>
    </lineage>
</organism>
<keyword evidence="2" id="KW-1185">Reference proteome</keyword>
<reference evidence="1 2" key="1">
    <citation type="submission" date="2013-12" db="EMBL/GenBank/DDBJ databases">
        <title>Draft genome of the parsitic nematode Ancylostoma duodenale.</title>
        <authorList>
            <person name="Mitreva M."/>
        </authorList>
    </citation>
    <scope>NUCLEOTIDE SEQUENCE [LARGE SCALE GENOMIC DNA]</scope>
    <source>
        <strain evidence="1 2">Zhejiang</strain>
    </source>
</reference>
<name>A0A0C2G948_9BILA</name>
<gene>
    <name evidence="1" type="ORF">ANCDUO_12324</name>
</gene>
<dbReference type="AlphaFoldDB" id="A0A0C2G948"/>